<dbReference type="Pfam" id="PF02628">
    <property type="entry name" value="COX15-CtaA"/>
    <property type="match status" value="1"/>
</dbReference>
<proteinExistence type="inferred from homology"/>
<evidence type="ECO:0000256" key="1">
    <source>
        <dbReference type="ARBA" id="ARBA00001970"/>
    </source>
</evidence>
<dbReference type="GO" id="GO:0046872">
    <property type="term" value="F:metal ion binding"/>
    <property type="evidence" value="ECO:0007669"/>
    <property type="project" value="UniProtKB-KW"/>
</dbReference>
<comment type="subcellular location">
    <subcellularLocation>
        <location evidence="2">Membrane</location>
        <topology evidence="2">Multi-pass membrane protein</topology>
    </subcellularLocation>
</comment>
<reference evidence="14" key="1">
    <citation type="submission" date="2021-01" db="EMBL/GenBank/DDBJ databases">
        <authorList>
            <person name="Corre E."/>
            <person name="Pelletier E."/>
            <person name="Niang G."/>
            <person name="Scheremetjew M."/>
            <person name="Finn R."/>
            <person name="Kale V."/>
            <person name="Holt S."/>
            <person name="Cochrane G."/>
            <person name="Meng A."/>
            <person name="Brown T."/>
            <person name="Cohen L."/>
        </authorList>
    </citation>
    <scope>NUCLEOTIDE SEQUENCE</scope>
    <source>
        <strain evidence="14">CCCM811</strain>
    </source>
</reference>
<organism evidence="14">
    <name type="scientific">Lotharella globosa</name>
    <dbReference type="NCBI Taxonomy" id="91324"/>
    <lineage>
        <taxon>Eukaryota</taxon>
        <taxon>Sar</taxon>
        <taxon>Rhizaria</taxon>
        <taxon>Cercozoa</taxon>
        <taxon>Chlorarachniophyceae</taxon>
        <taxon>Lotharella</taxon>
    </lineage>
</organism>
<dbReference type="InterPro" id="IPR003780">
    <property type="entry name" value="COX15/CtaA_fam"/>
</dbReference>
<name>A0A7S3Z3B5_9EUKA</name>
<evidence type="ECO:0000256" key="11">
    <source>
        <dbReference type="ARBA" id="ARBA00048044"/>
    </source>
</evidence>
<dbReference type="HAMAP" id="MF_01665">
    <property type="entry name" value="HemeA_synth_type2"/>
    <property type="match status" value="1"/>
</dbReference>
<gene>
    <name evidence="14" type="ORF">LGLO00237_LOCUS21918</name>
</gene>
<feature type="transmembrane region" description="Helical" evidence="13">
    <location>
        <begin position="214"/>
        <end position="232"/>
    </location>
</feature>
<keyword evidence="8" id="KW-0350">Heme biosynthesis</keyword>
<feature type="transmembrane region" description="Helical" evidence="13">
    <location>
        <begin position="131"/>
        <end position="150"/>
    </location>
</feature>
<feature type="transmembrane region" description="Helical" evidence="13">
    <location>
        <begin position="462"/>
        <end position="481"/>
    </location>
</feature>
<accession>A0A7S3Z3B5</accession>
<comment type="cofactor">
    <cofactor evidence="1">
        <name>heme b</name>
        <dbReference type="ChEBI" id="CHEBI:60344"/>
    </cofactor>
</comment>
<evidence type="ECO:0000313" key="14">
    <source>
        <dbReference type="EMBL" id="CAE0670281.1"/>
    </source>
</evidence>
<comment type="catalytic activity">
    <reaction evidence="11">
        <text>Fe(II)-heme o + 2 A + H2O = Fe(II)-heme a + 2 AH2</text>
        <dbReference type="Rhea" id="RHEA:63388"/>
        <dbReference type="ChEBI" id="CHEBI:13193"/>
        <dbReference type="ChEBI" id="CHEBI:15377"/>
        <dbReference type="ChEBI" id="CHEBI:17499"/>
        <dbReference type="ChEBI" id="CHEBI:60530"/>
        <dbReference type="ChEBI" id="CHEBI:61715"/>
        <dbReference type="EC" id="1.17.99.9"/>
    </reaction>
    <physiologicalReaction direction="left-to-right" evidence="11">
        <dbReference type="Rhea" id="RHEA:63389"/>
    </physiologicalReaction>
</comment>
<evidence type="ECO:0000256" key="6">
    <source>
        <dbReference type="ARBA" id="ARBA00023002"/>
    </source>
</evidence>
<feature type="transmembrane region" description="Helical" evidence="13">
    <location>
        <begin position="244"/>
        <end position="261"/>
    </location>
</feature>
<feature type="compositionally biased region" description="Acidic residues" evidence="12">
    <location>
        <begin position="522"/>
        <end position="538"/>
    </location>
</feature>
<feature type="transmembrane region" description="Helical" evidence="13">
    <location>
        <begin position="397"/>
        <end position="416"/>
    </location>
</feature>
<keyword evidence="4" id="KW-0479">Metal-binding</keyword>
<dbReference type="PANTHER" id="PTHR23289">
    <property type="entry name" value="CYTOCHROME C OXIDASE ASSEMBLY PROTEIN COX15"/>
    <property type="match status" value="1"/>
</dbReference>
<sequence length="538" mass="57487">MWSKRLPSALARHGSARCSPHRPLPPPSRQAKMRMISAAAAAAAARVTPAAPRGRPSPRLLFLFRHARSRPSPFFLRGGGAGGLRCLSTASPSISGKNGAPGAGVEAKEEEMTRDEEEAAQREASASRAMAWWLFGCAGMVFGMVALGGITRLTGSGLSMVEWKPTGILPPLTEEGWMDEFAKYQRFPEYQKHKDDLSLSEFKWIWYMEWGHRMAGRVTGIAFALPLGYFAMRGVISRRLAPRLAGLLLLGGGQGLIGWWMVKSGLDDKERYGEEGRVSPYRLATHLSMAFILYTGLVNTGMGLSTRAKVLADPSRFVETAKLLNHVPLRLKGAAMGVASLVGLTAFSGAFVAGNHAGMVYDEFPTMGGQWIPDDLVNPYIQPLWKNVFEHDTMVQWNHRVLAMTTLASVTALYAASRRVPLPPNARLAANAMLAMSGVQVSLGISTLLLHVPVPLASAHQMGSLTLLTLSLWFVHTLLPLPLKVAASSAGAAAAAARTTGSVASVAAIAAAATTAPTTCGDDGDDQDDDDLDDAGCS</sequence>
<keyword evidence="6" id="KW-0560">Oxidoreductase</keyword>
<evidence type="ECO:0000256" key="10">
    <source>
        <dbReference type="ARBA" id="ARBA00044501"/>
    </source>
</evidence>
<keyword evidence="5 13" id="KW-1133">Transmembrane helix</keyword>
<dbReference type="InterPro" id="IPR023754">
    <property type="entry name" value="HemeA_Synthase_type2"/>
</dbReference>
<evidence type="ECO:0000256" key="7">
    <source>
        <dbReference type="ARBA" id="ARBA00023004"/>
    </source>
</evidence>
<evidence type="ECO:0000256" key="4">
    <source>
        <dbReference type="ARBA" id="ARBA00022723"/>
    </source>
</evidence>
<comment type="pathway">
    <text evidence="10">Porphyrin-containing compound metabolism; heme A biosynthesis; heme A from heme O: step 1/1.</text>
</comment>
<protein>
    <submittedName>
        <fullName evidence="14">Uncharacterized protein</fullName>
    </submittedName>
</protein>
<evidence type="ECO:0000256" key="2">
    <source>
        <dbReference type="ARBA" id="ARBA00004141"/>
    </source>
</evidence>
<feature type="region of interest" description="Disordered" evidence="12">
    <location>
        <begin position="1"/>
        <end position="29"/>
    </location>
</feature>
<dbReference type="PANTHER" id="PTHR23289:SF2">
    <property type="entry name" value="CYTOCHROME C OXIDASE ASSEMBLY PROTEIN COX15 HOMOLOG"/>
    <property type="match status" value="1"/>
</dbReference>
<evidence type="ECO:0000256" key="5">
    <source>
        <dbReference type="ARBA" id="ARBA00022989"/>
    </source>
</evidence>
<evidence type="ECO:0000256" key="3">
    <source>
        <dbReference type="ARBA" id="ARBA00022692"/>
    </source>
</evidence>
<dbReference type="GO" id="GO:0016653">
    <property type="term" value="F:oxidoreductase activity, acting on NAD(P)H, heme protein as acceptor"/>
    <property type="evidence" value="ECO:0007669"/>
    <property type="project" value="TreeGrafter"/>
</dbReference>
<dbReference type="AlphaFoldDB" id="A0A7S3Z3B5"/>
<keyword evidence="7" id="KW-0408">Iron</keyword>
<feature type="transmembrane region" description="Helical" evidence="13">
    <location>
        <begin position="428"/>
        <end position="450"/>
    </location>
</feature>
<keyword evidence="9 13" id="KW-0472">Membrane</keyword>
<feature type="region of interest" description="Disordered" evidence="12">
    <location>
        <begin position="516"/>
        <end position="538"/>
    </location>
</feature>
<dbReference type="GO" id="GO:0006784">
    <property type="term" value="P:heme A biosynthetic process"/>
    <property type="evidence" value="ECO:0007669"/>
    <property type="project" value="InterPro"/>
</dbReference>
<evidence type="ECO:0000256" key="13">
    <source>
        <dbReference type="SAM" id="Phobius"/>
    </source>
</evidence>
<dbReference type="EMBL" id="HBIV01030704">
    <property type="protein sequence ID" value="CAE0670281.1"/>
    <property type="molecule type" value="Transcribed_RNA"/>
</dbReference>
<evidence type="ECO:0000256" key="8">
    <source>
        <dbReference type="ARBA" id="ARBA00023133"/>
    </source>
</evidence>
<keyword evidence="3 13" id="KW-0812">Transmembrane</keyword>
<evidence type="ECO:0000256" key="9">
    <source>
        <dbReference type="ARBA" id="ARBA00023136"/>
    </source>
</evidence>
<feature type="region of interest" description="Disordered" evidence="12">
    <location>
        <begin position="90"/>
        <end position="121"/>
    </location>
</feature>
<dbReference type="GO" id="GO:0005743">
    <property type="term" value="C:mitochondrial inner membrane"/>
    <property type="evidence" value="ECO:0007669"/>
    <property type="project" value="TreeGrafter"/>
</dbReference>
<feature type="transmembrane region" description="Helical" evidence="13">
    <location>
        <begin position="334"/>
        <end position="354"/>
    </location>
</feature>
<feature type="transmembrane region" description="Helical" evidence="13">
    <location>
        <begin position="281"/>
        <end position="299"/>
    </location>
</feature>
<dbReference type="GO" id="GO:0120547">
    <property type="term" value="F:heme A synthase activity"/>
    <property type="evidence" value="ECO:0007669"/>
    <property type="project" value="UniProtKB-EC"/>
</dbReference>
<evidence type="ECO:0000256" key="12">
    <source>
        <dbReference type="SAM" id="MobiDB-lite"/>
    </source>
</evidence>